<dbReference type="KEGG" id="cre:CHLRE_07g350626v5"/>
<keyword evidence="2" id="KW-1185">Reference proteome</keyword>
<dbReference type="Gramene" id="PNW81308">
    <property type="protein sequence ID" value="PNW81308"/>
    <property type="gene ID" value="CHLRE_07g350626v5"/>
</dbReference>
<dbReference type="AlphaFoldDB" id="A0A2K3DLB2"/>
<gene>
    <name evidence="1" type="ORF">CHLRE_07g350626v5</name>
</gene>
<evidence type="ECO:0000313" key="1">
    <source>
        <dbReference type="EMBL" id="PNW81308.1"/>
    </source>
</evidence>
<proteinExistence type="predicted"/>
<reference evidence="1 2" key="1">
    <citation type="journal article" date="2007" name="Science">
        <title>The Chlamydomonas genome reveals the evolution of key animal and plant functions.</title>
        <authorList>
            <person name="Merchant S.S."/>
            <person name="Prochnik S.E."/>
            <person name="Vallon O."/>
            <person name="Harris E.H."/>
            <person name="Karpowicz S.J."/>
            <person name="Witman G.B."/>
            <person name="Terry A."/>
            <person name="Salamov A."/>
            <person name="Fritz-Laylin L.K."/>
            <person name="Marechal-Drouard L."/>
            <person name="Marshall W.F."/>
            <person name="Qu L.H."/>
            <person name="Nelson D.R."/>
            <person name="Sanderfoot A.A."/>
            <person name="Spalding M.H."/>
            <person name="Kapitonov V.V."/>
            <person name="Ren Q."/>
            <person name="Ferris P."/>
            <person name="Lindquist E."/>
            <person name="Shapiro H."/>
            <person name="Lucas S.M."/>
            <person name="Grimwood J."/>
            <person name="Schmutz J."/>
            <person name="Cardol P."/>
            <person name="Cerutti H."/>
            <person name="Chanfreau G."/>
            <person name="Chen C.L."/>
            <person name="Cognat V."/>
            <person name="Croft M.T."/>
            <person name="Dent R."/>
            <person name="Dutcher S."/>
            <person name="Fernandez E."/>
            <person name="Fukuzawa H."/>
            <person name="Gonzalez-Ballester D."/>
            <person name="Gonzalez-Halphen D."/>
            <person name="Hallmann A."/>
            <person name="Hanikenne M."/>
            <person name="Hippler M."/>
            <person name="Inwood W."/>
            <person name="Jabbari K."/>
            <person name="Kalanon M."/>
            <person name="Kuras R."/>
            <person name="Lefebvre P.A."/>
            <person name="Lemaire S.D."/>
            <person name="Lobanov A.V."/>
            <person name="Lohr M."/>
            <person name="Manuell A."/>
            <person name="Meier I."/>
            <person name="Mets L."/>
            <person name="Mittag M."/>
            <person name="Mittelmeier T."/>
            <person name="Moroney J.V."/>
            <person name="Moseley J."/>
            <person name="Napoli C."/>
            <person name="Nedelcu A.M."/>
            <person name="Niyogi K."/>
            <person name="Novoselov S.V."/>
            <person name="Paulsen I.T."/>
            <person name="Pazour G."/>
            <person name="Purton S."/>
            <person name="Ral J.P."/>
            <person name="Riano-Pachon D.M."/>
            <person name="Riekhof W."/>
            <person name="Rymarquis L."/>
            <person name="Schroda M."/>
            <person name="Stern D."/>
            <person name="Umen J."/>
            <person name="Willows R."/>
            <person name="Wilson N."/>
            <person name="Zimmer S.L."/>
            <person name="Allmer J."/>
            <person name="Balk J."/>
            <person name="Bisova K."/>
            <person name="Chen C.J."/>
            <person name="Elias M."/>
            <person name="Gendler K."/>
            <person name="Hauser C."/>
            <person name="Lamb M.R."/>
            <person name="Ledford H."/>
            <person name="Long J.C."/>
            <person name="Minagawa J."/>
            <person name="Page M.D."/>
            <person name="Pan J."/>
            <person name="Pootakham W."/>
            <person name="Roje S."/>
            <person name="Rose A."/>
            <person name="Stahlberg E."/>
            <person name="Terauchi A.M."/>
            <person name="Yang P."/>
            <person name="Ball S."/>
            <person name="Bowler C."/>
            <person name="Dieckmann C.L."/>
            <person name="Gladyshev V.N."/>
            <person name="Green P."/>
            <person name="Jorgensen R."/>
            <person name="Mayfield S."/>
            <person name="Mueller-Roeber B."/>
            <person name="Rajamani S."/>
            <person name="Sayre R.T."/>
            <person name="Brokstein P."/>
            <person name="Dubchak I."/>
            <person name="Goodstein D."/>
            <person name="Hornick L."/>
            <person name="Huang Y.W."/>
            <person name="Jhaveri J."/>
            <person name="Luo Y."/>
            <person name="Martinez D."/>
            <person name="Ngau W.C."/>
            <person name="Otillar B."/>
            <person name="Poliakov A."/>
            <person name="Porter A."/>
            <person name="Szajkowski L."/>
            <person name="Werner G."/>
            <person name="Zhou K."/>
            <person name="Grigoriev I.V."/>
            <person name="Rokhsar D.S."/>
            <person name="Grossman A.R."/>
        </authorList>
    </citation>
    <scope>NUCLEOTIDE SEQUENCE [LARGE SCALE GENOMIC DNA]</scope>
    <source>
        <strain evidence="2">CC-503</strain>
    </source>
</reference>
<dbReference type="Proteomes" id="UP000006906">
    <property type="component" value="Chromosome 7"/>
</dbReference>
<name>A0A2K3DLB2_CHLRE</name>
<accession>A0A2K3DLB2</accession>
<dbReference type="EMBL" id="CM008968">
    <property type="protein sequence ID" value="PNW81308.1"/>
    <property type="molecule type" value="Genomic_DNA"/>
</dbReference>
<evidence type="ECO:0000313" key="2">
    <source>
        <dbReference type="Proteomes" id="UP000006906"/>
    </source>
</evidence>
<dbReference type="GeneID" id="66054204"/>
<sequence>MCACAQALELTTQAGSGWARERQRFLQGSTSGPAAVAAAGGGGEDLDAVAVAAAELLLPLQHWRRVPRMEALAAAGLREAVSYTAVLQLSEPEWEELEAEMRL</sequence>
<protein>
    <submittedName>
        <fullName evidence="1">Uncharacterized protein</fullName>
    </submittedName>
</protein>
<dbReference type="RefSeq" id="XP_042923120.1">
    <property type="nucleotide sequence ID" value="XM_043064552.1"/>
</dbReference>
<organism evidence="1 2">
    <name type="scientific">Chlamydomonas reinhardtii</name>
    <name type="common">Chlamydomonas smithii</name>
    <dbReference type="NCBI Taxonomy" id="3055"/>
    <lineage>
        <taxon>Eukaryota</taxon>
        <taxon>Viridiplantae</taxon>
        <taxon>Chlorophyta</taxon>
        <taxon>core chlorophytes</taxon>
        <taxon>Chlorophyceae</taxon>
        <taxon>CS clade</taxon>
        <taxon>Chlamydomonadales</taxon>
        <taxon>Chlamydomonadaceae</taxon>
        <taxon>Chlamydomonas</taxon>
    </lineage>
</organism>
<dbReference type="InParanoid" id="A0A2K3DLB2"/>